<dbReference type="InterPro" id="IPR017853">
    <property type="entry name" value="GH"/>
</dbReference>
<reference evidence="3 4" key="1">
    <citation type="submission" date="2024-02" db="EMBL/GenBank/DDBJ databases">
        <title>De novo assembly and annotation of 12 fungi associated with fruit tree decline syndrome in Ontario, Canada.</title>
        <authorList>
            <person name="Sulman M."/>
            <person name="Ellouze W."/>
            <person name="Ilyukhin E."/>
        </authorList>
    </citation>
    <scope>NUCLEOTIDE SEQUENCE [LARGE SCALE GENOMIC DNA]</scope>
    <source>
        <strain evidence="3 4">M11/M66-122</strain>
    </source>
</reference>
<dbReference type="AlphaFoldDB" id="A0AAN9UUA0"/>
<evidence type="ECO:0000256" key="2">
    <source>
        <dbReference type="SAM" id="SignalP"/>
    </source>
</evidence>
<evidence type="ECO:0000313" key="4">
    <source>
        <dbReference type="Proteomes" id="UP001320420"/>
    </source>
</evidence>
<dbReference type="PANTHER" id="PTHR31263">
    <property type="entry name" value="CELLULASE FAMILY PROTEIN (AFU_ORTHOLOGUE AFUA_5G14560)"/>
    <property type="match status" value="1"/>
</dbReference>
<protein>
    <recommendedName>
        <fullName evidence="5">Cellulase</fullName>
    </recommendedName>
</protein>
<dbReference type="PROSITE" id="PS51257">
    <property type="entry name" value="PROKAR_LIPOPROTEIN"/>
    <property type="match status" value="1"/>
</dbReference>
<feature type="chain" id="PRO_5042923353" description="Cellulase" evidence="2">
    <location>
        <begin position="20"/>
        <end position="113"/>
    </location>
</feature>
<feature type="signal peptide" evidence="2">
    <location>
        <begin position="1"/>
        <end position="19"/>
    </location>
</feature>
<evidence type="ECO:0000313" key="3">
    <source>
        <dbReference type="EMBL" id="KAK7752260.1"/>
    </source>
</evidence>
<dbReference type="SUPFAM" id="SSF51445">
    <property type="entry name" value="(Trans)glycosidases"/>
    <property type="match status" value="1"/>
</dbReference>
<dbReference type="Gene3D" id="3.20.20.80">
    <property type="entry name" value="Glycosidases"/>
    <property type="match status" value="1"/>
</dbReference>
<name>A0AAN9UUA0_9PEZI</name>
<evidence type="ECO:0000256" key="1">
    <source>
        <dbReference type="SAM" id="MobiDB-lite"/>
    </source>
</evidence>
<comment type="caution">
    <text evidence="3">The sequence shown here is derived from an EMBL/GenBank/DDBJ whole genome shotgun (WGS) entry which is preliminary data.</text>
</comment>
<accession>A0AAN9UUA0</accession>
<sequence length="113" mass="12100">MKVTLAAVSWSLLATSGCASWVPASPPLARDLEPKPQKLLPRQSGNGTSGEWPYGPLSTRGRDIVNSRGEVVTWAGLNWPLSGETMVPEGLEHKSAEAILDDIVSVGFNSIRM</sequence>
<dbReference type="EMBL" id="JAKJXP020000040">
    <property type="protein sequence ID" value="KAK7752260.1"/>
    <property type="molecule type" value="Genomic_DNA"/>
</dbReference>
<proteinExistence type="predicted"/>
<organism evidence="3 4">
    <name type="scientific">Diatrype stigma</name>
    <dbReference type="NCBI Taxonomy" id="117547"/>
    <lineage>
        <taxon>Eukaryota</taxon>
        <taxon>Fungi</taxon>
        <taxon>Dikarya</taxon>
        <taxon>Ascomycota</taxon>
        <taxon>Pezizomycotina</taxon>
        <taxon>Sordariomycetes</taxon>
        <taxon>Xylariomycetidae</taxon>
        <taxon>Xylariales</taxon>
        <taxon>Diatrypaceae</taxon>
        <taxon>Diatrype</taxon>
    </lineage>
</organism>
<dbReference type="Proteomes" id="UP001320420">
    <property type="component" value="Unassembled WGS sequence"/>
</dbReference>
<evidence type="ECO:0008006" key="5">
    <source>
        <dbReference type="Google" id="ProtNLM"/>
    </source>
</evidence>
<keyword evidence="4" id="KW-1185">Reference proteome</keyword>
<dbReference type="PANTHER" id="PTHR31263:SF0">
    <property type="entry name" value="CELLULASE FAMILY PROTEIN (AFU_ORTHOLOGUE AFUA_5G14560)"/>
    <property type="match status" value="1"/>
</dbReference>
<keyword evidence="2" id="KW-0732">Signal</keyword>
<feature type="region of interest" description="Disordered" evidence="1">
    <location>
        <begin position="26"/>
        <end position="58"/>
    </location>
</feature>
<gene>
    <name evidence="3" type="ORF">SLS62_005794</name>
</gene>